<feature type="compositionally biased region" description="Pro residues" evidence="7">
    <location>
        <begin position="37"/>
        <end position="47"/>
    </location>
</feature>
<evidence type="ECO:0000313" key="10">
    <source>
        <dbReference type="Proteomes" id="UP000235388"/>
    </source>
</evidence>
<evidence type="ECO:0000256" key="4">
    <source>
        <dbReference type="ARBA" id="ARBA00022964"/>
    </source>
</evidence>
<dbReference type="GO" id="GO:0051213">
    <property type="term" value="F:dioxygenase activity"/>
    <property type="evidence" value="ECO:0007669"/>
    <property type="project" value="UniProtKB-KW"/>
</dbReference>
<protein>
    <recommendedName>
        <fullName evidence="8">TauD/TfdA-like domain-containing protein</fullName>
    </recommendedName>
</protein>
<name>A0A2N5W8G3_9BASI</name>
<comment type="cofactor">
    <cofactor evidence="1">
        <name>Fe(2+)</name>
        <dbReference type="ChEBI" id="CHEBI:29033"/>
    </cofactor>
</comment>
<comment type="similarity">
    <text evidence="2">Belongs to the gamma-BBH/TMLD family.</text>
</comment>
<dbReference type="EMBL" id="PGCJ01000002">
    <property type="protein sequence ID" value="PLW58512.1"/>
    <property type="molecule type" value="Genomic_DNA"/>
</dbReference>
<evidence type="ECO:0000256" key="3">
    <source>
        <dbReference type="ARBA" id="ARBA00022723"/>
    </source>
</evidence>
<dbReference type="SUPFAM" id="SSF51197">
    <property type="entry name" value="Clavaminate synthase-like"/>
    <property type="match status" value="1"/>
</dbReference>
<dbReference type="InterPro" id="IPR050411">
    <property type="entry name" value="AlphaKG_dependent_hydroxylases"/>
</dbReference>
<dbReference type="PANTHER" id="PTHR10696:SF25">
    <property type="entry name" value="OXIDOREDUCTASE AIM17-RELATED"/>
    <property type="match status" value="1"/>
</dbReference>
<keyword evidence="4" id="KW-0223">Dioxygenase</keyword>
<dbReference type="InterPro" id="IPR038492">
    <property type="entry name" value="GBBH-like_N_sf"/>
</dbReference>
<organism evidence="9 10">
    <name type="scientific">Puccinia coronata f. sp. avenae</name>
    <dbReference type="NCBI Taxonomy" id="200324"/>
    <lineage>
        <taxon>Eukaryota</taxon>
        <taxon>Fungi</taxon>
        <taxon>Dikarya</taxon>
        <taxon>Basidiomycota</taxon>
        <taxon>Pucciniomycotina</taxon>
        <taxon>Pucciniomycetes</taxon>
        <taxon>Pucciniales</taxon>
        <taxon>Pucciniaceae</taxon>
        <taxon>Puccinia</taxon>
    </lineage>
</organism>
<dbReference type="Pfam" id="PF02668">
    <property type="entry name" value="TauD"/>
    <property type="match status" value="1"/>
</dbReference>
<keyword evidence="3" id="KW-0479">Metal-binding</keyword>
<dbReference type="GO" id="GO:0045329">
    <property type="term" value="P:carnitine biosynthetic process"/>
    <property type="evidence" value="ECO:0007669"/>
    <property type="project" value="TreeGrafter"/>
</dbReference>
<dbReference type="InterPro" id="IPR042098">
    <property type="entry name" value="TauD-like_sf"/>
</dbReference>
<dbReference type="STRING" id="200324.A0A2N5W8G3"/>
<keyword evidence="6" id="KW-0408">Iron</keyword>
<proteinExistence type="inferred from homology"/>
<dbReference type="GO" id="GO:0046872">
    <property type="term" value="F:metal ion binding"/>
    <property type="evidence" value="ECO:0007669"/>
    <property type="project" value="UniProtKB-KW"/>
</dbReference>
<dbReference type="Gene3D" id="3.60.130.10">
    <property type="entry name" value="Clavaminate synthase-like"/>
    <property type="match status" value="1"/>
</dbReference>
<comment type="caution">
    <text evidence="9">The sequence shown here is derived from an EMBL/GenBank/DDBJ whole genome shotgun (WGS) entry which is preliminary data.</text>
</comment>
<evidence type="ECO:0000256" key="2">
    <source>
        <dbReference type="ARBA" id="ARBA00008654"/>
    </source>
</evidence>
<feature type="region of interest" description="Disordered" evidence="7">
    <location>
        <begin position="1"/>
        <end position="68"/>
    </location>
</feature>
<evidence type="ECO:0000259" key="8">
    <source>
        <dbReference type="Pfam" id="PF02668"/>
    </source>
</evidence>
<evidence type="ECO:0000256" key="1">
    <source>
        <dbReference type="ARBA" id="ARBA00001954"/>
    </source>
</evidence>
<dbReference type="PANTHER" id="PTHR10696">
    <property type="entry name" value="GAMMA-BUTYROBETAINE HYDROXYLASE-RELATED"/>
    <property type="match status" value="1"/>
</dbReference>
<reference evidence="9 10" key="1">
    <citation type="submission" date="2017-11" db="EMBL/GenBank/DDBJ databases">
        <title>De novo assembly and phasing of dikaryotic genomes from two isolates of Puccinia coronata f. sp. avenae, the causal agent of oat crown rust.</title>
        <authorList>
            <person name="Miller M.E."/>
            <person name="Zhang Y."/>
            <person name="Omidvar V."/>
            <person name="Sperschneider J."/>
            <person name="Schwessinger B."/>
            <person name="Raley C."/>
            <person name="Palmer J.M."/>
            <person name="Garnica D."/>
            <person name="Upadhyaya N."/>
            <person name="Rathjen J."/>
            <person name="Taylor J.M."/>
            <person name="Park R.F."/>
            <person name="Dodds P.N."/>
            <person name="Hirsch C.D."/>
            <person name="Kianian S.F."/>
            <person name="Figueroa M."/>
        </authorList>
    </citation>
    <scope>NUCLEOTIDE SEQUENCE [LARGE SCALE GENOMIC DNA]</scope>
    <source>
        <strain evidence="9">12NC29</strain>
    </source>
</reference>
<accession>A0A2N5W8G3</accession>
<dbReference type="Proteomes" id="UP000235388">
    <property type="component" value="Unassembled WGS sequence"/>
</dbReference>
<keyword evidence="5" id="KW-0560">Oxidoreductase</keyword>
<dbReference type="GO" id="GO:0005739">
    <property type="term" value="C:mitochondrion"/>
    <property type="evidence" value="ECO:0007669"/>
    <property type="project" value="TreeGrafter"/>
</dbReference>
<evidence type="ECO:0000256" key="7">
    <source>
        <dbReference type="SAM" id="MobiDB-lite"/>
    </source>
</evidence>
<dbReference type="InterPro" id="IPR003819">
    <property type="entry name" value="TauD/TfdA-like"/>
</dbReference>
<sequence>MFRHFRRLARHPQRAGAGYVTQSNSSSARILNGPVHPLTPPDPPPPGIVLTPDTASPTPTHRHAPQQPPQMTVKHHFEQKHLRITVTALGISNLTIPYLWLRDACQEPHSVHPHTKQKLFKTTDIPLDIHPTKTTLINNDAASALEPEIELKWSHSIINQSPPESSRFKLSFLRQFDQPSEWENRRHKASHLTPTLWYTKPHRSQGKKTDPKNKIDELQDKGELFLDYTHFRHDTKIQKLALERLNSLGLVFFDNLNVSPQASRDEQTHNQTELLRLIQSCLHLDIRRTFYGDLWDVVSRGEDAKNVANTNLALDYHMDLVHFENPPRFQFLHFLKNDVDGGRSGFLDAYSVVAQLLLSQPEAFRTLASVPVGFEYMNDNHHTYFRHATIELKPQTSIDRLMRRPHELLDALVAVNYSPPFQAPLTLPHHPYNPQHNPSNHPDTLHKLVKSLNAFVSLFDRHRYAFEIALKPGQAVAFDNRRVLHSRTAFSPKPHHINPVNANTHDASVYRWLKGAYVDGDSVWDRIRVLNS</sequence>
<evidence type="ECO:0000256" key="5">
    <source>
        <dbReference type="ARBA" id="ARBA00023002"/>
    </source>
</evidence>
<feature type="domain" description="TauD/TfdA-like" evidence="8">
    <location>
        <begin position="227"/>
        <end position="496"/>
    </location>
</feature>
<feature type="compositionally biased region" description="Polar residues" evidence="7">
    <location>
        <begin position="20"/>
        <end position="29"/>
    </location>
</feature>
<dbReference type="AlphaFoldDB" id="A0A2N5W8G3"/>
<evidence type="ECO:0000256" key="6">
    <source>
        <dbReference type="ARBA" id="ARBA00023004"/>
    </source>
</evidence>
<evidence type="ECO:0000313" key="9">
    <source>
        <dbReference type="EMBL" id="PLW58512.1"/>
    </source>
</evidence>
<gene>
    <name evidence="9" type="ORF">PCANC_00069</name>
</gene>
<dbReference type="Gene3D" id="3.30.2020.30">
    <property type="match status" value="1"/>
</dbReference>
<keyword evidence="10" id="KW-1185">Reference proteome</keyword>
<dbReference type="OrthoDB" id="406634at2759"/>
<feature type="compositionally biased region" description="Basic residues" evidence="7">
    <location>
        <begin position="1"/>
        <end position="13"/>
    </location>
</feature>